<dbReference type="PANTHER" id="PTHR11361">
    <property type="entry name" value="DNA MISMATCH REPAIR PROTEIN MUTS FAMILY MEMBER"/>
    <property type="match status" value="1"/>
</dbReference>
<evidence type="ECO:0000259" key="12">
    <source>
        <dbReference type="PROSITE" id="PS00486"/>
    </source>
</evidence>
<dbReference type="SUPFAM" id="SSF48334">
    <property type="entry name" value="DNA repair protein MutS, domain III"/>
    <property type="match status" value="1"/>
</dbReference>
<dbReference type="GO" id="GO:0006298">
    <property type="term" value="P:mismatch repair"/>
    <property type="evidence" value="ECO:0007669"/>
    <property type="project" value="UniProtKB-UniRule"/>
</dbReference>
<feature type="compositionally biased region" description="Basic and acidic residues" evidence="11">
    <location>
        <begin position="876"/>
        <end position="886"/>
    </location>
</feature>
<dbReference type="PATRIC" id="fig|1666911.3.peg.3511"/>
<evidence type="ECO:0000313" key="13">
    <source>
        <dbReference type="EMBL" id="KPQ36958.1"/>
    </source>
</evidence>
<evidence type="ECO:0000313" key="14">
    <source>
        <dbReference type="Proteomes" id="UP000050465"/>
    </source>
</evidence>
<evidence type="ECO:0000256" key="7">
    <source>
        <dbReference type="ARBA" id="ARBA00023204"/>
    </source>
</evidence>
<proteinExistence type="inferred from homology"/>
<dbReference type="InterPro" id="IPR036187">
    <property type="entry name" value="DNA_mismatch_repair_MutS_sf"/>
</dbReference>
<dbReference type="Pfam" id="PF01624">
    <property type="entry name" value="MutS_I"/>
    <property type="match status" value="1"/>
</dbReference>
<evidence type="ECO:0000256" key="8">
    <source>
        <dbReference type="ARBA" id="ARBA00024647"/>
    </source>
</evidence>
<evidence type="ECO:0000256" key="9">
    <source>
        <dbReference type="HAMAP-Rule" id="MF_00096"/>
    </source>
</evidence>
<dbReference type="Gene3D" id="1.10.1420.10">
    <property type="match status" value="2"/>
</dbReference>
<feature type="domain" description="DNA mismatch repair proteins mutS family" evidence="12">
    <location>
        <begin position="751"/>
        <end position="767"/>
    </location>
</feature>
<dbReference type="SUPFAM" id="SSF52540">
    <property type="entry name" value="P-loop containing nucleoside triphosphate hydrolases"/>
    <property type="match status" value="1"/>
</dbReference>
<dbReference type="SMART" id="SM00533">
    <property type="entry name" value="MUTSd"/>
    <property type="match status" value="1"/>
</dbReference>
<dbReference type="InterPro" id="IPR007696">
    <property type="entry name" value="DNA_mismatch_repair_MutS_core"/>
</dbReference>
<feature type="region of interest" description="Disordered" evidence="11">
    <location>
        <begin position="873"/>
        <end position="908"/>
    </location>
</feature>
<evidence type="ECO:0000256" key="5">
    <source>
        <dbReference type="ARBA" id="ARBA00022840"/>
    </source>
</evidence>
<feature type="binding site" evidence="9">
    <location>
        <begin position="677"/>
        <end position="684"/>
    </location>
    <ligand>
        <name>ATP</name>
        <dbReference type="ChEBI" id="CHEBI:30616"/>
    </ligand>
</feature>
<dbReference type="InterPro" id="IPR045076">
    <property type="entry name" value="MutS"/>
</dbReference>
<dbReference type="Gene3D" id="3.30.420.110">
    <property type="entry name" value="MutS, connector domain"/>
    <property type="match status" value="1"/>
</dbReference>
<dbReference type="SUPFAM" id="SSF53150">
    <property type="entry name" value="DNA repair protein MutS, domain II"/>
    <property type="match status" value="1"/>
</dbReference>
<dbReference type="SMART" id="SM00534">
    <property type="entry name" value="MUTSac"/>
    <property type="match status" value="1"/>
</dbReference>
<dbReference type="PIRSF" id="PIRSF037677">
    <property type="entry name" value="DNA_mis_repair_Msh6"/>
    <property type="match status" value="1"/>
</dbReference>
<dbReference type="GO" id="GO:0140664">
    <property type="term" value="F:ATP-dependent DNA damage sensor activity"/>
    <property type="evidence" value="ECO:0007669"/>
    <property type="project" value="InterPro"/>
</dbReference>
<dbReference type="FunFam" id="1.10.1420.10:FF:000001">
    <property type="entry name" value="DNA mismatch repair protein MutS"/>
    <property type="match status" value="1"/>
</dbReference>
<evidence type="ECO:0000256" key="10">
    <source>
        <dbReference type="RuleBase" id="RU003756"/>
    </source>
</evidence>
<dbReference type="HAMAP" id="MF_00096">
    <property type="entry name" value="MutS"/>
    <property type="match status" value="1"/>
</dbReference>
<keyword evidence="3 9" id="KW-0547">Nucleotide-binding</keyword>
<dbReference type="InterPro" id="IPR016151">
    <property type="entry name" value="DNA_mismatch_repair_MutS_N"/>
</dbReference>
<dbReference type="Gene3D" id="3.40.1170.10">
    <property type="entry name" value="DNA repair protein MutS, domain I"/>
    <property type="match status" value="1"/>
</dbReference>
<dbReference type="InterPro" id="IPR005748">
    <property type="entry name" value="DNA_mismatch_repair_MutS"/>
</dbReference>
<dbReference type="NCBIfam" id="NF003810">
    <property type="entry name" value="PRK05399.1"/>
    <property type="match status" value="1"/>
</dbReference>
<evidence type="ECO:0000256" key="4">
    <source>
        <dbReference type="ARBA" id="ARBA00022763"/>
    </source>
</evidence>
<dbReference type="AlphaFoldDB" id="A0A0P7YZZ1"/>
<evidence type="ECO:0000256" key="1">
    <source>
        <dbReference type="ARBA" id="ARBA00006271"/>
    </source>
</evidence>
<dbReference type="STRING" id="1666911.HLUCCA11_03315"/>
<dbReference type="Pfam" id="PF05188">
    <property type="entry name" value="MutS_II"/>
    <property type="match status" value="1"/>
</dbReference>
<sequence>MTVFEASSNAGKPPENYGIPERLAKHTVRYADYREVNRDDMTPMMRHYAEIKDQHPYALLMYRVGDFFETFFQDAITIARELELVLTSKDSGKAIGRVPLSGIPHHALERYCTQLVEKGYAVAICDQVEDPAQAVGLVKREVTRIITPGTVIEEGMLSARRNNFLAAVVIAGDHWGLAHADVSTGEFLTTQATDLDELAQELMRLQPAEILVPTNLPDLGALLRPGEKSERLPACLPTQFCYTFRSQTPFTKAEAKQRLLESFRVRSLEGFGCAHLPLAIRAAGGLLEYLEDTQKESVAPLQNLSSYSTTEYLVIDHQTRRNLEITQTCRDGIFHGSLLWALDKTVTAMGGRALRRWLLQPLLSLEGIQARQDTVEELVTNGSLRQQLQQLLKQIYDLERLAGRAGSGTANGRDLVAIADSFAKLPELAALMSHATSPYLVKLQFVPPELEQLGDVLRSHLVENPPLYLTEGNLIRDGVNPTLDQLRSQIIADQQWIANLETTERSRTGISNLKVGYTKAFGYYISISRSKSAQAPDDYTRKQTLTNEERYITHELKECETRLTMANEEMHQLEYELFIQLREQVSEQVTLIRQVAAKVAAADVLAALAEVAIYQGYARPEITTGRSVFIEDGRHPVVEQSLPAGFFVPNDTGLGSVTSEPKKEQNRVAPDLIILTGPNASGKSCYLRQIGLIQLMAQMGSFVPAKAATLGVCDRIFTRVGAVDDLATGQSTFMVEMNETANILNHATPQSLVLLDEIGRGTATFDGLSIAWAVAEHLASEIGARTIFATHYHELNELASLLANVENYQVTVKEMPNQIIFLHQVRPGGADKSYGIEAGRLAGLPPSVISRARQVMSQIEQNSTIAVGLRHKKAPRAGDRAIKHNPNEPTNIEEQPDPEEQLDMFGFS</sequence>
<dbReference type="GO" id="GO:0005524">
    <property type="term" value="F:ATP binding"/>
    <property type="evidence" value="ECO:0007669"/>
    <property type="project" value="UniProtKB-UniRule"/>
</dbReference>
<dbReference type="InterPro" id="IPR027417">
    <property type="entry name" value="P-loop_NTPase"/>
</dbReference>
<evidence type="ECO:0000256" key="3">
    <source>
        <dbReference type="ARBA" id="ARBA00022741"/>
    </source>
</evidence>
<comment type="caution">
    <text evidence="13">The sequence shown here is derived from an EMBL/GenBank/DDBJ whole genome shotgun (WGS) entry which is preliminary data.</text>
</comment>
<dbReference type="Pfam" id="PF05190">
    <property type="entry name" value="MutS_IV"/>
    <property type="match status" value="1"/>
</dbReference>
<dbReference type="PROSITE" id="PS00486">
    <property type="entry name" value="DNA_MISMATCH_REPAIR_2"/>
    <property type="match status" value="1"/>
</dbReference>
<dbReference type="SUPFAM" id="SSF55271">
    <property type="entry name" value="DNA repair protein MutS, domain I"/>
    <property type="match status" value="1"/>
</dbReference>
<keyword evidence="6 9" id="KW-0238">DNA-binding</keyword>
<dbReference type="Proteomes" id="UP000050465">
    <property type="component" value="Unassembled WGS sequence"/>
</dbReference>
<evidence type="ECO:0000256" key="2">
    <source>
        <dbReference type="ARBA" id="ARBA00021982"/>
    </source>
</evidence>
<dbReference type="Pfam" id="PF05192">
    <property type="entry name" value="MutS_III"/>
    <property type="match status" value="1"/>
</dbReference>
<dbReference type="GO" id="GO:0030983">
    <property type="term" value="F:mismatched DNA binding"/>
    <property type="evidence" value="ECO:0007669"/>
    <property type="project" value="InterPro"/>
</dbReference>
<dbReference type="NCBIfam" id="TIGR01070">
    <property type="entry name" value="mutS1"/>
    <property type="match status" value="1"/>
</dbReference>
<dbReference type="GO" id="GO:0005829">
    <property type="term" value="C:cytosol"/>
    <property type="evidence" value="ECO:0007669"/>
    <property type="project" value="TreeGrafter"/>
</dbReference>
<dbReference type="InterPro" id="IPR036678">
    <property type="entry name" value="MutS_con_dom_sf"/>
</dbReference>
<dbReference type="GO" id="GO:0003684">
    <property type="term" value="F:damaged DNA binding"/>
    <property type="evidence" value="ECO:0007669"/>
    <property type="project" value="UniProtKB-UniRule"/>
</dbReference>
<dbReference type="Pfam" id="PF00488">
    <property type="entry name" value="MutS_V"/>
    <property type="match status" value="1"/>
</dbReference>
<keyword evidence="5 9" id="KW-0067">ATP-binding</keyword>
<reference evidence="13 14" key="1">
    <citation type="submission" date="2015-09" db="EMBL/GenBank/DDBJ databases">
        <title>Identification and resolution of microdiversity through metagenomic sequencing of parallel consortia.</title>
        <authorList>
            <person name="Nelson W.C."/>
            <person name="Romine M.F."/>
            <person name="Lindemann S.R."/>
        </authorList>
    </citation>
    <scope>NUCLEOTIDE SEQUENCE [LARGE SCALE GENOMIC DNA]</scope>
    <source>
        <strain evidence="13">Ana</strain>
    </source>
</reference>
<comment type="similarity">
    <text evidence="1 9 10">Belongs to the DNA mismatch repair MutS family.</text>
</comment>
<dbReference type="CDD" id="cd03284">
    <property type="entry name" value="ABC_MutS1"/>
    <property type="match status" value="1"/>
</dbReference>
<name>A0A0P7YZZ1_9CYAN</name>
<dbReference type="InterPro" id="IPR007860">
    <property type="entry name" value="DNA_mmatch_repair_MutS_con_dom"/>
</dbReference>
<dbReference type="EMBL" id="LJZR01000003">
    <property type="protein sequence ID" value="KPQ36958.1"/>
    <property type="molecule type" value="Genomic_DNA"/>
</dbReference>
<dbReference type="InterPro" id="IPR007861">
    <property type="entry name" value="DNA_mismatch_repair_MutS_clamp"/>
</dbReference>
<evidence type="ECO:0000256" key="6">
    <source>
        <dbReference type="ARBA" id="ARBA00023125"/>
    </source>
</evidence>
<dbReference type="InterPro" id="IPR017261">
    <property type="entry name" value="DNA_mismatch_repair_MutS/MSH"/>
</dbReference>
<dbReference type="FunFam" id="3.40.50.300:FF:000870">
    <property type="entry name" value="MutS protein homolog 4"/>
    <property type="match status" value="1"/>
</dbReference>
<dbReference type="InterPro" id="IPR007695">
    <property type="entry name" value="DNA_mismatch_repair_MutS-lik_N"/>
</dbReference>
<keyword evidence="7 9" id="KW-0234">DNA repair</keyword>
<dbReference type="PANTHER" id="PTHR11361:SF34">
    <property type="entry name" value="DNA MISMATCH REPAIR PROTEIN MSH1, MITOCHONDRIAL"/>
    <property type="match status" value="1"/>
</dbReference>
<organism evidence="13 14">
    <name type="scientific">Phormidesmis priestleyi Ana</name>
    <dbReference type="NCBI Taxonomy" id="1666911"/>
    <lineage>
        <taxon>Bacteria</taxon>
        <taxon>Bacillati</taxon>
        <taxon>Cyanobacteriota</taxon>
        <taxon>Cyanophyceae</taxon>
        <taxon>Leptolyngbyales</taxon>
        <taxon>Leptolyngbyaceae</taxon>
        <taxon>Phormidesmis</taxon>
    </lineage>
</organism>
<dbReference type="Gene3D" id="3.40.50.300">
    <property type="entry name" value="P-loop containing nucleotide triphosphate hydrolases"/>
    <property type="match status" value="1"/>
</dbReference>
<dbReference type="InterPro" id="IPR000432">
    <property type="entry name" value="DNA_mismatch_repair_MutS_C"/>
</dbReference>
<accession>A0A0P7YZZ1</accession>
<evidence type="ECO:0000256" key="11">
    <source>
        <dbReference type="SAM" id="MobiDB-lite"/>
    </source>
</evidence>
<protein>
    <recommendedName>
        <fullName evidence="2 9">DNA mismatch repair protein MutS</fullName>
    </recommendedName>
</protein>
<gene>
    <name evidence="9 13" type="primary">mutS</name>
    <name evidence="13" type="ORF">HLUCCA11_03315</name>
</gene>
<comment type="function">
    <text evidence="8 9">This protein is involved in the repair of mismatches in DNA. It is possible that it carries out the mismatch recognition step. This protein has a weak ATPase activity.</text>
</comment>
<keyword evidence="4 9" id="KW-0227">DNA damage</keyword>